<feature type="transmembrane region" description="Helical" evidence="8">
    <location>
        <begin position="48"/>
        <end position="72"/>
    </location>
</feature>
<evidence type="ECO:0000256" key="1">
    <source>
        <dbReference type="ARBA" id="ARBA00004141"/>
    </source>
</evidence>
<name>A0A822Y2L0_NELNU</name>
<dbReference type="AlphaFoldDB" id="A0A822Y2L0"/>
<feature type="transmembrane region" description="Helical" evidence="8">
    <location>
        <begin position="212"/>
        <end position="229"/>
    </location>
</feature>
<dbReference type="PRINTS" id="PR00783">
    <property type="entry name" value="MINTRINSICP"/>
</dbReference>
<dbReference type="PANTHER" id="PTHR45665:SF26">
    <property type="entry name" value="AQUAPORIN TIP4-1"/>
    <property type="match status" value="1"/>
</dbReference>
<feature type="transmembrane region" description="Helical" evidence="8">
    <location>
        <begin position="99"/>
        <end position="119"/>
    </location>
</feature>
<evidence type="ECO:0000256" key="7">
    <source>
        <dbReference type="RuleBase" id="RU000477"/>
    </source>
</evidence>
<reference evidence="9 10" key="1">
    <citation type="journal article" date="2020" name="Mol. Biol. Evol.">
        <title>Distinct Expression and Methylation Patterns for Genes with Different Fates following a Single Whole-Genome Duplication in Flowering Plants.</title>
        <authorList>
            <person name="Shi T."/>
            <person name="Rahmani R.S."/>
            <person name="Gugger P.F."/>
            <person name="Wang M."/>
            <person name="Li H."/>
            <person name="Zhang Y."/>
            <person name="Li Z."/>
            <person name="Wang Q."/>
            <person name="Van de Peer Y."/>
            <person name="Marchal K."/>
            <person name="Chen J."/>
        </authorList>
    </citation>
    <scope>NUCLEOTIDE SEQUENCE [LARGE SCALE GENOMIC DNA]</scope>
    <source>
        <tissue evidence="9">Leaf</tissue>
    </source>
</reference>
<dbReference type="InterPro" id="IPR023271">
    <property type="entry name" value="Aquaporin-like"/>
</dbReference>
<evidence type="ECO:0000256" key="4">
    <source>
        <dbReference type="ARBA" id="ARBA00022989"/>
    </source>
</evidence>
<keyword evidence="3 7" id="KW-0812">Transmembrane</keyword>
<dbReference type="GO" id="GO:0016020">
    <property type="term" value="C:membrane"/>
    <property type="evidence" value="ECO:0007669"/>
    <property type="project" value="UniProtKB-SubCell"/>
</dbReference>
<feature type="transmembrane region" description="Helical" evidence="8">
    <location>
        <begin position="171"/>
        <end position="192"/>
    </location>
</feature>
<evidence type="ECO:0000256" key="8">
    <source>
        <dbReference type="SAM" id="Phobius"/>
    </source>
</evidence>
<evidence type="ECO:0000256" key="6">
    <source>
        <dbReference type="ARBA" id="ARBA00038477"/>
    </source>
</evidence>
<evidence type="ECO:0008006" key="11">
    <source>
        <dbReference type="Google" id="ProtNLM"/>
    </source>
</evidence>
<dbReference type="PANTHER" id="PTHR45665">
    <property type="entry name" value="AQUAPORIN-8"/>
    <property type="match status" value="1"/>
</dbReference>
<comment type="caution">
    <text evidence="9">The sequence shown here is derived from an EMBL/GenBank/DDBJ whole genome shotgun (WGS) entry which is preliminary data.</text>
</comment>
<sequence>MAKIAFGTTREATDTGCLKSLVAEFICSFLFVFTGVGAAMTADRMVGSPLLGLLVVAVAHALVTAVMISAGLSNSAGNLSPAVTLGLVVSGHITVFRSILYWIVQLLASSLACILLKYLTGGLDIPVQTLGSGVSPVQGVIMEMVITFSLLFVVYATILDPKKGSLDGLGPLLIGLVVGANILAAAPFSGASMNPARSFGPVLVTGNWTHHWVYWVGPLLGAVLAGFLYDNFFTPSKSLSLSLICITTISYL</sequence>
<dbReference type="GO" id="GO:0015267">
    <property type="term" value="F:channel activity"/>
    <property type="evidence" value="ECO:0007669"/>
    <property type="project" value="InterPro"/>
</dbReference>
<keyword evidence="10" id="KW-1185">Reference proteome</keyword>
<keyword evidence="2 7" id="KW-0813">Transport</keyword>
<dbReference type="FunFam" id="1.20.1080.10:FF:000002">
    <property type="entry name" value="Probable aquaporin TIP1-1"/>
    <property type="match status" value="1"/>
</dbReference>
<keyword evidence="4 8" id="KW-1133">Transmembrane helix</keyword>
<comment type="subcellular location">
    <subcellularLocation>
        <location evidence="1">Membrane</location>
        <topology evidence="1">Multi-pass membrane protein</topology>
    </subcellularLocation>
</comment>
<dbReference type="InterPro" id="IPR034294">
    <property type="entry name" value="Aquaporin_transptr"/>
</dbReference>
<feature type="transmembrane region" description="Helical" evidence="8">
    <location>
        <begin position="139"/>
        <end position="159"/>
    </location>
</feature>
<accession>A0A822Y2L0</accession>
<protein>
    <recommendedName>
        <fullName evidence="11">Aquaporin TIP4-1-like</fullName>
    </recommendedName>
</protein>
<organism evidence="9 10">
    <name type="scientific">Nelumbo nucifera</name>
    <name type="common">Sacred lotus</name>
    <dbReference type="NCBI Taxonomy" id="4432"/>
    <lineage>
        <taxon>Eukaryota</taxon>
        <taxon>Viridiplantae</taxon>
        <taxon>Streptophyta</taxon>
        <taxon>Embryophyta</taxon>
        <taxon>Tracheophyta</taxon>
        <taxon>Spermatophyta</taxon>
        <taxon>Magnoliopsida</taxon>
        <taxon>Proteales</taxon>
        <taxon>Nelumbonaceae</taxon>
        <taxon>Nelumbo</taxon>
    </lineage>
</organism>
<dbReference type="CDD" id="cd00333">
    <property type="entry name" value="MIP"/>
    <property type="match status" value="1"/>
</dbReference>
<feature type="transmembrane region" description="Helical" evidence="8">
    <location>
        <begin position="21"/>
        <end position="42"/>
    </location>
</feature>
<dbReference type="InterPro" id="IPR000425">
    <property type="entry name" value="MIP"/>
</dbReference>
<evidence type="ECO:0000256" key="2">
    <source>
        <dbReference type="ARBA" id="ARBA00022448"/>
    </source>
</evidence>
<keyword evidence="5 8" id="KW-0472">Membrane</keyword>
<evidence type="ECO:0000313" key="10">
    <source>
        <dbReference type="Proteomes" id="UP000607653"/>
    </source>
</evidence>
<dbReference type="SUPFAM" id="SSF81338">
    <property type="entry name" value="Aquaporin-like"/>
    <property type="match status" value="1"/>
</dbReference>
<dbReference type="Pfam" id="PF00230">
    <property type="entry name" value="MIP"/>
    <property type="match status" value="1"/>
</dbReference>
<evidence type="ECO:0000256" key="3">
    <source>
        <dbReference type="ARBA" id="ARBA00022692"/>
    </source>
</evidence>
<comment type="similarity">
    <text evidence="6">Belongs to the MIP/aquaporin (TC 1.A.8) family. TIP (TC 1.A.8.10) subfamily.</text>
</comment>
<evidence type="ECO:0000313" key="9">
    <source>
        <dbReference type="EMBL" id="DAD26850.1"/>
    </source>
</evidence>
<dbReference type="Gene3D" id="1.20.1080.10">
    <property type="entry name" value="Glycerol uptake facilitator protein"/>
    <property type="match status" value="1"/>
</dbReference>
<gene>
    <name evidence="9" type="ORF">HUJ06_028318</name>
</gene>
<proteinExistence type="inferred from homology"/>
<dbReference type="EMBL" id="DUZY01000002">
    <property type="protein sequence ID" value="DAD26850.1"/>
    <property type="molecule type" value="Genomic_DNA"/>
</dbReference>
<dbReference type="Proteomes" id="UP000607653">
    <property type="component" value="Unassembled WGS sequence"/>
</dbReference>
<evidence type="ECO:0000256" key="5">
    <source>
        <dbReference type="ARBA" id="ARBA00023136"/>
    </source>
</evidence>